<dbReference type="Proteomes" id="UP000886796">
    <property type="component" value="Unassembled WGS sequence"/>
</dbReference>
<evidence type="ECO:0000313" key="12">
    <source>
        <dbReference type="Proteomes" id="UP000886796"/>
    </source>
</evidence>
<evidence type="ECO:0000256" key="3">
    <source>
        <dbReference type="ARBA" id="ARBA00022438"/>
    </source>
</evidence>
<comment type="similarity">
    <text evidence="2 9">Belongs to the peptidase M18 family.</text>
</comment>
<sequence>MDKITELRNFLDSAHSVYHAVAGLVWDLEAAGYTCLGEGEAWELVPGGKYYLTRGGSALIAFRVPEGDPTGFLMSASHSDRPTFKVKENGELSGTYTRLSVEKYGGMLMGTWLDRPLSLAGRVLVETPVGVESQLLDIDRDLLLIPSVAIHMNRKANDGYAWNPAVDTLPLMGGKDGAGKLQELLEKTAGGKVLGHDLYLYVRQKSSLWGLSEEFLSAPALDDLACAWGCTQGFLNAKDSRSLPLLCVFDSEEVGSSSVQGAASCLLESVLGRICQALNFDKERMLSHSFMVSADNAHAIHPNHPEYADGQNAPVLGGGVVLKFNANQRYTTDGVSAAIFRKMCRKAEVPVQTYYNRADLPGGSTLGNISLSHVSVPTADIGLPQLAMHASYETMAASDVEALVAAMTGYYGSTLTCQRDGSYILA</sequence>
<dbReference type="PANTHER" id="PTHR28570">
    <property type="entry name" value="ASPARTYL AMINOPEPTIDASE"/>
    <property type="match status" value="1"/>
</dbReference>
<comment type="caution">
    <text evidence="11">The sequence shown here is derived from an EMBL/GenBank/DDBJ whole genome shotgun (WGS) entry which is preliminary data.</text>
</comment>
<dbReference type="GO" id="GO:0004177">
    <property type="term" value="F:aminopeptidase activity"/>
    <property type="evidence" value="ECO:0007669"/>
    <property type="project" value="UniProtKB-KW"/>
</dbReference>
<evidence type="ECO:0000256" key="1">
    <source>
        <dbReference type="ARBA" id="ARBA00001947"/>
    </source>
</evidence>
<keyword evidence="5 9" id="KW-0479">Metal-binding</keyword>
<proteinExistence type="inferred from homology"/>
<evidence type="ECO:0000256" key="2">
    <source>
        <dbReference type="ARBA" id="ARBA00008290"/>
    </source>
</evidence>
<dbReference type="Gene3D" id="2.30.250.10">
    <property type="entry name" value="Aminopeptidase i, Domain 2"/>
    <property type="match status" value="1"/>
</dbReference>
<dbReference type="GO" id="GO:0008237">
    <property type="term" value="F:metallopeptidase activity"/>
    <property type="evidence" value="ECO:0007669"/>
    <property type="project" value="UniProtKB-KW"/>
</dbReference>
<dbReference type="SUPFAM" id="SSF53187">
    <property type="entry name" value="Zn-dependent exopeptidases"/>
    <property type="match status" value="1"/>
</dbReference>
<dbReference type="InterPro" id="IPR001948">
    <property type="entry name" value="Peptidase_M18"/>
</dbReference>
<dbReference type="NCBIfam" id="NF002759">
    <property type="entry name" value="PRK02813.1"/>
    <property type="match status" value="1"/>
</dbReference>
<dbReference type="InterPro" id="IPR023358">
    <property type="entry name" value="Peptidase_M18_dom2"/>
</dbReference>
<keyword evidence="3 9" id="KW-0031">Aminopeptidase</keyword>
<organism evidence="11 12">
    <name type="scientific">Candidatus Faecousia excrementigallinarum</name>
    <dbReference type="NCBI Taxonomy" id="2840806"/>
    <lineage>
        <taxon>Bacteria</taxon>
        <taxon>Bacillati</taxon>
        <taxon>Bacillota</taxon>
        <taxon>Clostridia</taxon>
        <taxon>Eubacteriales</taxon>
        <taxon>Oscillospiraceae</taxon>
        <taxon>Faecousia</taxon>
    </lineage>
</organism>
<dbReference type="GO" id="GO:0006508">
    <property type="term" value="P:proteolysis"/>
    <property type="evidence" value="ECO:0007669"/>
    <property type="project" value="UniProtKB-KW"/>
</dbReference>
<evidence type="ECO:0000256" key="5">
    <source>
        <dbReference type="ARBA" id="ARBA00022723"/>
    </source>
</evidence>
<reference evidence="11" key="2">
    <citation type="journal article" date="2021" name="PeerJ">
        <title>Extensive microbial diversity within the chicken gut microbiome revealed by metagenomics and culture.</title>
        <authorList>
            <person name="Gilroy R."/>
            <person name="Ravi A."/>
            <person name="Getino M."/>
            <person name="Pursley I."/>
            <person name="Horton D.L."/>
            <person name="Alikhan N.F."/>
            <person name="Baker D."/>
            <person name="Gharbi K."/>
            <person name="Hall N."/>
            <person name="Watson M."/>
            <person name="Adriaenssens E.M."/>
            <person name="Foster-Nyarko E."/>
            <person name="Jarju S."/>
            <person name="Secka A."/>
            <person name="Antonio M."/>
            <person name="Oren A."/>
            <person name="Chaudhuri R.R."/>
            <person name="La Ragione R."/>
            <person name="Hildebrand F."/>
            <person name="Pallen M.J."/>
        </authorList>
    </citation>
    <scope>NUCLEOTIDE SEQUENCE</scope>
    <source>
        <strain evidence="11">13361</strain>
    </source>
</reference>
<evidence type="ECO:0000313" key="11">
    <source>
        <dbReference type="EMBL" id="HIQ67930.1"/>
    </source>
</evidence>
<dbReference type="SUPFAM" id="SSF101821">
    <property type="entry name" value="Aminopeptidase/glucanase lid domain"/>
    <property type="match status" value="1"/>
</dbReference>
<evidence type="ECO:0000256" key="6">
    <source>
        <dbReference type="ARBA" id="ARBA00022801"/>
    </source>
</evidence>
<accession>A0A9D0Z2V5</accession>
<dbReference type="PANTHER" id="PTHR28570:SF3">
    <property type="entry name" value="ASPARTYL AMINOPEPTIDASE"/>
    <property type="match status" value="1"/>
</dbReference>
<dbReference type="PRINTS" id="PR00932">
    <property type="entry name" value="AMINO1PTASE"/>
</dbReference>
<dbReference type="GO" id="GO:0005737">
    <property type="term" value="C:cytoplasm"/>
    <property type="evidence" value="ECO:0007669"/>
    <property type="project" value="UniProtKB-ARBA"/>
</dbReference>
<evidence type="ECO:0000256" key="10">
    <source>
        <dbReference type="RuleBase" id="RU004387"/>
    </source>
</evidence>
<dbReference type="EC" id="3.4.11.-" evidence="10"/>
<name>A0A9D0Z2V5_9FIRM</name>
<protein>
    <recommendedName>
        <fullName evidence="10">M18 family aminopeptidase</fullName>
        <ecNumber evidence="10">3.4.11.-</ecNumber>
    </recommendedName>
</protein>
<reference evidence="11" key="1">
    <citation type="submission" date="2020-10" db="EMBL/GenBank/DDBJ databases">
        <authorList>
            <person name="Gilroy R."/>
        </authorList>
    </citation>
    <scope>NUCLEOTIDE SEQUENCE</scope>
    <source>
        <strain evidence="11">13361</strain>
    </source>
</reference>
<keyword evidence="6 9" id="KW-0378">Hydrolase</keyword>
<keyword evidence="7 9" id="KW-0862">Zinc</keyword>
<evidence type="ECO:0000256" key="4">
    <source>
        <dbReference type="ARBA" id="ARBA00022670"/>
    </source>
</evidence>
<evidence type="ECO:0000256" key="8">
    <source>
        <dbReference type="ARBA" id="ARBA00023049"/>
    </source>
</evidence>
<keyword evidence="8 9" id="KW-0482">Metalloprotease</keyword>
<evidence type="ECO:0000256" key="9">
    <source>
        <dbReference type="RuleBase" id="RU004386"/>
    </source>
</evidence>
<gene>
    <name evidence="11" type="ORF">IAB74_05435</name>
</gene>
<dbReference type="Gene3D" id="3.40.630.10">
    <property type="entry name" value="Zn peptidases"/>
    <property type="match status" value="1"/>
</dbReference>
<keyword evidence="4 9" id="KW-0645">Protease</keyword>
<dbReference type="Pfam" id="PF02127">
    <property type="entry name" value="Peptidase_M18"/>
    <property type="match status" value="1"/>
</dbReference>
<comment type="cofactor">
    <cofactor evidence="1 10">
        <name>Zn(2+)</name>
        <dbReference type="ChEBI" id="CHEBI:29105"/>
    </cofactor>
</comment>
<dbReference type="EMBL" id="DVFK01000076">
    <property type="protein sequence ID" value="HIQ67930.1"/>
    <property type="molecule type" value="Genomic_DNA"/>
</dbReference>
<evidence type="ECO:0000256" key="7">
    <source>
        <dbReference type="ARBA" id="ARBA00022833"/>
    </source>
</evidence>
<dbReference type="AlphaFoldDB" id="A0A9D0Z2V5"/>
<dbReference type="GO" id="GO:0008270">
    <property type="term" value="F:zinc ion binding"/>
    <property type="evidence" value="ECO:0007669"/>
    <property type="project" value="InterPro"/>
</dbReference>